<reference evidence="7" key="1">
    <citation type="submission" date="2020-11" db="EMBL/GenBank/DDBJ databases">
        <title>Azospira inquinata sp. nov.</title>
        <authorList>
            <person name="Moe W.M."/>
            <person name="Mikes M.C."/>
        </authorList>
    </citation>
    <scope>NUCLEOTIDE SEQUENCE</scope>
    <source>
        <strain evidence="7">Azo-3</strain>
    </source>
</reference>
<dbReference type="SMART" id="SM01092">
    <property type="entry name" value="CO_deh_flav_C"/>
    <property type="match status" value="1"/>
</dbReference>
<evidence type="ECO:0000256" key="4">
    <source>
        <dbReference type="SAM" id="MobiDB-lite"/>
    </source>
</evidence>
<dbReference type="PROSITE" id="PS00197">
    <property type="entry name" value="2FE2S_FER_1"/>
    <property type="match status" value="1"/>
</dbReference>
<dbReference type="PROSITE" id="PS51387">
    <property type="entry name" value="FAD_PCMH"/>
    <property type="match status" value="1"/>
</dbReference>
<evidence type="ECO:0000256" key="2">
    <source>
        <dbReference type="ARBA" id="ARBA00022827"/>
    </source>
</evidence>
<dbReference type="InterPro" id="IPR016208">
    <property type="entry name" value="Ald_Oxase/xanthine_DH-like"/>
</dbReference>
<dbReference type="Pfam" id="PF03450">
    <property type="entry name" value="CO_deh_flav_C"/>
    <property type="match status" value="1"/>
</dbReference>
<name>A0A975XUG7_9RHOO</name>
<dbReference type="GO" id="GO:0051537">
    <property type="term" value="F:2 iron, 2 sulfur cluster binding"/>
    <property type="evidence" value="ECO:0007669"/>
    <property type="project" value="InterPro"/>
</dbReference>
<dbReference type="PROSITE" id="PS51085">
    <property type="entry name" value="2FE2S_FER_2"/>
    <property type="match status" value="1"/>
</dbReference>
<evidence type="ECO:0000313" key="7">
    <source>
        <dbReference type="EMBL" id="QWT48750.1"/>
    </source>
</evidence>
<keyword evidence="3 7" id="KW-0560">Oxidoreductase</keyword>
<dbReference type="Proteomes" id="UP000683428">
    <property type="component" value="Chromosome"/>
</dbReference>
<dbReference type="GO" id="GO:0071949">
    <property type="term" value="F:FAD binding"/>
    <property type="evidence" value="ECO:0007669"/>
    <property type="project" value="InterPro"/>
</dbReference>
<dbReference type="CDD" id="cd00207">
    <property type="entry name" value="fer2"/>
    <property type="match status" value="1"/>
</dbReference>
<dbReference type="InterPro" id="IPR002888">
    <property type="entry name" value="2Fe-2S-bd"/>
</dbReference>
<dbReference type="EC" id="1.17.1.4" evidence="7"/>
<protein>
    <submittedName>
        <fullName evidence="7">Xanthine dehydrogenase small subunit</fullName>
        <ecNumber evidence="7">1.17.1.4</ecNumber>
    </submittedName>
</protein>
<accession>A0A975XUG7</accession>
<evidence type="ECO:0000313" key="8">
    <source>
        <dbReference type="Proteomes" id="UP000683428"/>
    </source>
</evidence>
<dbReference type="InterPro" id="IPR005107">
    <property type="entry name" value="CO_DH_flav_C"/>
</dbReference>
<dbReference type="Pfam" id="PF00111">
    <property type="entry name" value="Fer2"/>
    <property type="match status" value="1"/>
</dbReference>
<dbReference type="InterPro" id="IPR014307">
    <property type="entry name" value="Xanthine_DH_ssu"/>
</dbReference>
<dbReference type="AlphaFoldDB" id="A0A975XUG7"/>
<dbReference type="Pfam" id="PF01799">
    <property type="entry name" value="Fer2_2"/>
    <property type="match status" value="1"/>
</dbReference>
<evidence type="ECO:0000259" key="5">
    <source>
        <dbReference type="PROSITE" id="PS51085"/>
    </source>
</evidence>
<dbReference type="KEGG" id="aiq:Azoinq_13060"/>
<keyword evidence="2" id="KW-0274">FAD</keyword>
<dbReference type="InterPro" id="IPR002346">
    <property type="entry name" value="Mopterin_DH_FAD-bd"/>
</dbReference>
<dbReference type="Pfam" id="PF00941">
    <property type="entry name" value="FAD_binding_5"/>
    <property type="match status" value="1"/>
</dbReference>
<dbReference type="InterPro" id="IPR006058">
    <property type="entry name" value="2Fe2S_fd_BS"/>
</dbReference>
<evidence type="ECO:0000256" key="3">
    <source>
        <dbReference type="ARBA" id="ARBA00023002"/>
    </source>
</evidence>
<proteinExistence type="predicted"/>
<dbReference type="InterPro" id="IPR016166">
    <property type="entry name" value="FAD-bd_PCMH"/>
</dbReference>
<dbReference type="GO" id="GO:0004854">
    <property type="term" value="F:xanthine dehydrogenase activity"/>
    <property type="evidence" value="ECO:0007669"/>
    <property type="project" value="UniProtKB-EC"/>
</dbReference>
<dbReference type="NCBIfam" id="TIGR02963">
    <property type="entry name" value="xanthine_xdhA"/>
    <property type="match status" value="1"/>
</dbReference>
<dbReference type="InterPro" id="IPR001041">
    <property type="entry name" value="2Fe-2S_ferredoxin-type"/>
</dbReference>
<feature type="region of interest" description="Disordered" evidence="4">
    <location>
        <begin position="483"/>
        <end position="502"/>
    </location>
</feature>
<dbReference type="PANTHER" id="PTHR45444">
    <property type="entry name" value="XANTHINE DEHYDROGENASE"/>
    <property type="match status" value="1"/>
</dbReference>
<organism evidence="7 8">
    <name type="scientific">Azospira inquinata</name>
    <dbReference type="NCBI Taxonomy" id="2785627"/>
    <lineage>
        <taxon>Bacteria</taxon>
        <taxon>Pseudomonadati</taxon>
        <taxon>Pseudomonadota</taxon>
        <taxon>Betaproteobacteria</taxon>
        <taxon>Rhodocyclales</taxon>
        <taxon>Rhodocyclaceae</taxon>
        <taxon>Azospira</taxon>
    </lineage>
</organism>
<feature type="domain" description="FAD-binding PCMH-type" evidence="6">
    <location>
        <begin position="200"/>
        <end position="373"/>
    </location>
</feature>
<feature type="domain" description="2Fe-2S ferredoxin-type" evidence="5">
    <location>
        <begin position="6"/>
        <end position="96"/>
    </location>
</feature>
<sequence length="502" mass="54535">METPYRPIQFYYQGRIHRVEHAPVTRTLLQYLREDLTQTGTKEGCGEGDCGACTVVVGERVLDAAGREKLQLRALNSCIQLLPAMDGKALFTVEDVAKLLQGNGQLHPVQQALVDTHGSQCGFCTPGFIMSLWALYENHERCPDKETVLDALSGNLCRCTGYRPIVDSVAVAYQQPRAVWDQGPILAALREMAAAPALVYEGGGHRAYVPRNLAELAQLRLDHPEARLVAGSTDVGLWVTKQLRDLGDTLHLGQVAELKLIQVGDDTLDIGAGVSLTDAFACLTQEWPEWADLARRFASRPVKNAGTLGGNVANGSPIGDSMPALIALGATVVLQKGTARRELALEDFYLGYQKNALTPGEFLATIRLPRRHTQPGRLVFRTYKLAKRYEQDISAVCAAFALHLDQTGQILNARVAFGGMAATPKRAPATEGVLAGQPWSAATAAAGAQALAQDYQPMSDVRARKEYRLTAAANLLQRFWQETGVPGQTPETPQSLRDFAPI</sequence>
<dbReference type="InterPro" id="IPR012175">
    <property type="entry name" value="Xanth_DH_ssu_bac"/>
</dbReference>
<dbReference type="PANTHER" id="PTHR45444:SF3">
    <property type="entry name" value="XANTHINE DEHYDROGENASE"/>
    <property type="match status" value="1"/>
</dbReference>
<dbReference type="PIRSF" id="PIRSF036557">
    <property type="entry name" value="XdhA_RC"/>
    <property type="match status" value="1"/>
</dbReference>
<evidence type="ECO:0000259" key="6">
    <source>
        <dbReference type="PROSITE" id="PS51387"/>
    </source>
</evidence>
<evidence type="ECO:0000256" key="1">
    <source>
        <dbReference type="ARBA" id="ARBA00022630"/>
    </source>
</evidence>
<dbReference type="EMBL" id="CP064782">
    <property type="protein sequence ID" value="QWT48750.1"/>
    <property type="molecule type" value="Genomic_DNA"/>
</dbReference>
<keyword evidence="1" id="KW-0285">Flavoprotein</keyword>
<dbReference type="RefSeq" id="WP_216128453.1">
    <property type="nucleotide sequence ID" value="NZ_CP064782.1"/>
</dbReference>
<keyword evidence="8" id="KW-1185">Reference proteome</keyword>
<dbReference type="GO" id="GO:0005506">
    <property type="term" value="F:iron ion binding"/>
    <property type="evidence" value="ECO:0007669"/>
    <property type="project" value="InterPro"/>
</dbReference>
<gene>
    <name evidence="7" type="primary">xdhA</name>
    <name evidence="7" type="ORF">Azoinq_13060</name>
</gene>